<dbReference type="Pfam" id="PF11776">
    <property type="entry name" value="RcnB"/>
    <property type="match status" value="1"/>
</dbReference>
<name>A0ABT0GL08_9GAMM</name>
<evidence type="ECO:0000313" key="3">
    <source>
        <dbReference type="EMBL" id="MCK7595226.1"/>
    </source>
</evidence>
<comment type="caution">
    <text evidence="3">The sequence shown here is derived from an EMBL/GenBank/DDBJ whole genome shotgun (WGS) entry which is preliminary data.</text>
</comment>
<reference evidence="3" key="1">
    <citation type="submission" date="2022-04" db="EMBL/GenBank/DDBJ databases">
        <title>Lysobacter sp. CAU 1642 isolated from sea sand.</title>
        <authorList>
            <person name="Kim W."/>
        </authorList>
    </citation>
    <scope>NUCLEOTIDE SEQUENCE</scope>
    <source>
        <strain evidence="3">CAU 1642</strain>
    </source>
</reference>
<evidence type="ECO:0000313" key="4">
    <source>
        <dbReference type="Proteomes" id="UP001431449"/>
    </source>
</evidence>
<keyword evidence="2" id="KW-0732">Signal</keyword>
<dbReference type="Proteomes" id="UP001431449">
    <property type="component" value="Unassembled WGS sequence"/>
</dbReference>
<feature type="region of interest" description="Disordered" evidence="1">
    <location>
        <begin position="28"/>
        <end position="110"/>
    </location>
</feature>
<gene>
    <name evidence="3" type="ORF">M0G41_16320</name>
</gene>
<organism evidence="3 4">
    <name type="scientific">Pseudomarimonas salicorniae</name>
    <dbReference type="NCBI Taxonomy" id="2933270"/>
    <lineage>
        <taxon>Bacteria</taxon>
        <taxon>Pseudomonadati</taxon>
        <taxon>Pseudomonadota</taxon>
        <taxon>Gammaproteobacteria</taxon>
        <taxon>Lysobacterales</taxon>
        <taxon>Lysobacteraceae</taxon>
        <taxon>Pseudomarimonas</taxon>
    </lineage>
</organism>
<accession>A0ABT0GL08</accession>
<evidence type="ECO:0000256" key="1">
    <source>
        <dbReference type="SAM" id="MobiDB-lite"/>
    </source>
</evidence>
<feature type="compositionally biased region" description="Basic and acidic residues" evidence="1">
    <location>
        <begin position="61"/>
        <end position="93"/>
    </location>
</feature>
<keyword evidence="4" id="KW-1185">Reference proteome</keyword>
<evidence type="ECO:0000256" key="2">
    <source>
        <dbReference type="SAM" id="SignalP"/>
    </source>
</evidence>
<protein>
    <submittedName>
        <fullName evidence="3">RcnB family protein</fullName>
    </submittedName>
</protein>
<feature type="chain" id="PRO_5047096356" evidence="2">
    <location>
        <begin position="23"/>
        <end position="228"/>
    </location>
</feature>
<feature type="signal peptide" evidence="2">
    <location>
        <begin position="1"/>
        <end position="22"/>
    </location>
</feature>
<feature type="compositionally biased region" description="Basic and acidic residues" evidence="1">
    <location>
        <begin position="101"/>
        <end position="110"/>
    </location>
</feature>
<dbReference type="InterPro" id="IPR024572">
    <property type="entry name" value="RcnB"/>
</dbReference>
<dbReference type="RefSeq" id="WP_248211030.1">
    <property type="nucleotide sequence ID" value="NZ_JALNMH010000015.1"/>
</dbReference>
<proteinExistence type="predicted"/>
<sequence>MFRFASSTLMIVGLLAAGSVLAQDYQRGRSVDRGEARVSGQRHDGARAHPQRGQEYGQNRGETHWERDTRLSRDSRFHVQEPEKHDRGYDPRRNNHGRRGHDHDRWQVDRGLPHSDPRYRDYRDDRYRDHRSDWRDPKWRVTWHHGWSGHRYRAPIRYYYPQGYSTYHWRVGYTLPSAFLLSSWQVDYRPYGIAPPPYGCRWVRVDGDLLLVELATGYIVDVLYDFYY</sequence>
<dbReference type="EMBL" id="JALNMH010000015">
    <property type="protein sequence ID" value="MCK7595226.1"/>
    <property type="molecule type" value="Genomic_DNA"/>
</dbReference>
<feature type="compositionally biased region" description="Basic and acidic residues" evidence="1">
    <location>
        <begin position="28"/>
        <end position="47"/>
    </location>
</feature>
<dbReference type="Gene3D" id="3.10.450.160">
    <property type="entry name" value="inner membrane protein cigr"/>
    <property type="match status" value="1"/>
</dbReference>